<accession>A0A1Z3U4X1</accession>
<dbReference type="Proteomes" id="UP000197050">
    <property type="component" value="Chromosome"/>
</dbReference>
<evidence type="ECO:0000313" key="1">
    <source>
        <dbReference type="EMBL" id="ASE38333.1"/>
    </source>
</evidence>
<name>A0A1Z3U4X1_BREVE</name>
<gene>
    <name evidence="1" type="ORF">CEP68_01755</name>
</gene>
<organism evidence="1 2">
    <name type="scientific">Brevundimonas vesicularis</name>
    <name type="common">Pseudomonas vesicularis</name>
    <dbReference type="NCBI Taxonomy" id="41276"/>
    <lineage>
        <taxon>Bacteria</taxon>
        <taxon>Pseudomonadati</taxon>
        <taxon>Pseudomonadota</taxon>
        <taxon>Alphaproteobacteria</taxon>
        <taxon>Caulobacterales</taxon>
        <taxon>Caulobacteraceae</taxon>
        <taxon>Brevundimonas</taxon>
    </lineage>
</organism>
<dbReference type="EMBL" id="CP022048">
    <property type="protein sequence ID" value="ASE38333.1"/>
    <property type="molecule type" value="Genomic_DNA"/>
</dbReference>
<dbReference type="KEGG" id="bvc:CEP68_01755"/>
<sequence length="111" mass="12103">MTFSSPTAVAAPALALSESPCSDERDCRLQRLTYGFFLCEFDACLHLCFHFSGKLDQVAGEVRSVIGDLINFQMPGYSGVKHGHVAHRDEGAWVGGSFRRALGHSSSVLNR</sequence>
<evidence type="ECO:0000313" key="2">
    <source>
        <dbReference type="Proteomes" id="UP000197050"/>
    </source>
</evidence>
<dbReference type="AlphaFoldDB" id="A0A1Z3U4X1"/>
<reference evidence="2" key="1">
    <citation type="submission" date="2017-06" db="EMBL/GenBank/DDBJ databases">
        <title>FDA dAtabase for Regulatory Grade micrObial Sequences (FDA-ARGOS): Supporting development and validation of Infectious Disease Dx tests.</title>
        <authorList>
            <person name="Minogue T."/>
            <person name="Wolcott M."/>
            <person name="Wasieloski L."/>
            <person name="Aguilar W."/>
            <person name="Moore D."/>
            <person name="Tallon L."/>
            <person name="Sadzewicz L."/>
            <person name="Sengamalay N."/>
            <person name="Ott S."/>
            <person name="Godinez A."/>
            <person name="Nagaraj S."/>
            <person name="Nadendla S."/>
            <person name="Geyer C."/>
            <person name="Sichtig H."/>
        </authorList>
    </citation>
    <scope>NUCLEOTIDE SEQUENCE [LARGE SCALE GENOMIC DNA]</scope>
    <source>
        <strain evidence="2">FDAARGOS_289</strain>
    </source>
</reference>
<proteinExistence type="predicted"/>
<protein>
    <submittedName>
        <fullName evidence="1">Uncharacterized protein</fullName>
    </submittedName>
</protein>